<dbReference type="VEuPathDB" id="VectorBase:ASIC018058"/>
<sequence length="102" mass="11601">MDLIRTKNWAVKKTGQHAYLLTTKSKTFAVSIGWSIGREVKIKANNWSTNHRSGRIGIESSKPNPGDKQEEGKRGVWGELLEKDRKDMLPIRSLGVDYFQSQ</sequence>
<reference evidence="2 4" key="1">
    <citation type="journal article" date="2014" name="BMC Genomics">
        <title>Genome sequence of Anopheles sinensis provides insight into genetics basis of mosquito competence for malaria parasites.</title>
        <authorList>
            <person name="Zhou D."/>
            <person name="Zhang D."/>
            <person name="Ding G."/>
            <person name="Shi L."/>
            <person name="Hou Q."/>
            <person name="Ye Y."/>
            <person name="Xu Y."/>
            <person name="Zhou H."/>
            <person name="Xiong C."/>
            <person name="Li S."/>
            <person name="Yu J."/>
            <person name="Hong S."/>
            <person name="Yu X."/>
            <person name="Zou P."/>
            <person name="Chen C."/>
            <person name="Chang X."/>
            <person name="Wang W."/>
            <person name="Lv Y."/>
            <person name="Sun Y."/>
            <person name="Ma L."/>
            <person name="Shen B."/>
            <person name="Zhu C."/>
        </authorList>
    </citation>
    <scope>NUCLEOTIDE SEQUENCE [LARGE SCALE GENOMIC DNA]</scope>
</reference>
<evidence type="ECO:0000313" key="2">
    <source>
        <dbReference type="EMBL" id="KFB50016.1"/>
    </source>
</evidence>
<dbReference type="EMBL" id="ATLV01023931">
    <property type="status" value="NOT_ANNOTATED_CDS"/>
    <property type="molecule type" value="Genomic_DNA"/>
</dbReference>
<gene>
    <name evidence="2" type="ORF">ZHAS_00018058</name>
</gene>
<keyword evidence="4" id="KW-1185">Reference proteome</keyword>
<protein>
    <submittedName>
        <fullName evidence="2 3">Exodeoxyribonuclease V subunit alpha</fullName>
    </submittedName>
</protein>
<evidence type="ECO:0000313" key="4">
    <source>
        <dbReference type="Proteomes" id="UP000030765"/>
    </source>
</evidence>
<feature type="region of interest" description="Disordered" evidence="1">
    <location>
        <begin position="51"/>
        <end position="76"/>
    </location>
</feature>
<evidence type="ECO:0000256" key="1">
    <source>
        <dbReference type="SAM" id="MobiDB-lite"/>
    </source>
</evidence>
<feature type="compositionally biased region" description="Basic and acidic residues" evidence="1">
    <location>
        <begin position="65"/>
        <end position="76"/>
    </location>
</feature>
<accession>A0A084WIH2</accession>
<organism evidence="2">
    <name type="scientific">Anopheles sinensis</name>
    <name type="common">Mosquito</name>
    <dbReference type="NCBI Taxonomy" id="74873"/>
    <lineage>
        <taxon>Eukaryota</taxon>
        <taxon>Metazoa</taxon>
        <taxon>Ecdysozoa</taxon>
        <taxon>Arthropoda</taxon>
        <taxon>Hexapoda</taxon>
        <taxon>Insecta</taxon>
        <taxon>Pterygota</taxon>
        <taxon>Neoptera</taxon>
        <taxon>Endopterygota</taxon>
        <taxon>Diptera</taxon>
        <taxon>Nematocera</taxon>
        <taxon>Culicoidea</taxon>
        <taxon>Culicidae</taxon>
        <taxon>Anophelinae</taxon>
        <taxon>Anopheles</taxon>
    </lineage>
</organism>
<name>A0A084WIH2_ANOSI</name>
<reference evidence="3" key="2">
    <citation type="submission" date="2020-05" db="UniProtKB">
        <authorList>
            <consortium name="EnsemblMetazoa"/>
        </authorList>
    </citation>
    <scope>IDENTIFICATION</scope>
</reference>
<dbReference type="AlphaFoldDB" id="A0A084WIH2"/>
<evidence type="ECO:0000313" key="3">
    <source>
        <dbReference type="EnsemblMetazoa" id="ASIC018058-PA"/>
    </source>
</evidence>
<dbReference type="EnsemblMetazoa" id="ASIC018058-RA">
    <property type="protein sequence ID" value="ASIC018058-PA"/>
    <property type="gene ID" value="ASIC018058"/>
</dbReference>
<proteinExistence type="predicted"/>
<dbReference type="EMBL" id="KE525347">
    <property type="protein sequence ID" value="KFB50016.1"/>
    <property type="molecule type" value="Genomic_DNA"/>
</dbReference>
<dbReference type="Proteomes" id="UP000030765">
    <property type="component" value="Unassembled WGS sequence"/>
</dbReference>